<evidence type="ECO:0000313" key="1">
    <source>
        <dbReference type="EMBL" id="PSR87017.1"/>
    </source>
</evidence>
<sequence>MPEDNLAGNREESDSGCLVMLSNIKSAKLVVGPLYILEPADGREGRVAHTALALDCMLFRIAYIQISGVSRQKSERLIFLSKTIRKSGRSPLQLRISATCRKPWTDRTTGPAGVGNSKRIGMVPESHRSGGFYCFHMYSTGGTYEWYTFAYGLAVQIERPKTAELLFKLRYIIENSHMKMLILLTAGQPDITSIATWKSYNL</sequence>
<organism evidence="1 2">
    <name type="scientific">Hermanssonia centrifuga</name>
    <dbReference type="NCBI Taxonomy" id="98765"/>
    <lineage>
        <taxon>Eukaryota</taxon>
        <taxon>Fungi</taxon>
        <taxon>Dikarya</taxon>
        <taxon>Basidiomycota</taxon>
        <taxon>Agaricomycotina</taxon>
        <taxon>Agaricomycetes</taxon>
        <taxon>Polyporales</taxon>
        <taxon>Meruliaceae</taxon>
        <taxon>Hermanssonia</taxon>
    </lineage>
</organism>
<reference evidence="1 2" key="1">
    <citation type="submission" date="2018-02" db="EMBL/GenBank/DDBJ databases">
        <title>Genome sequence of the basidiomycete white-rot fungus Phlebia centrifuga.</title>
        <authorList>
            <person name="Granchi Z."/>
            <person name="Peng M."/>
            <person name="de Vries R.P."/>
            <person name="Hilden K."/>
            <person name="Makela M.R."/>
            <person name="Grigoriev I."/>
            <person name="Riley R."/>
        </authorList>
    </citation>
    <scope>NUCLEOTIDE SEQUENCE [LARGE SCALE GENOMIC DNA]</scope>
    <source>
        <strain evidence="1 2">FBCC195</strain>
    </source>
</reference>
<dbReference type="EMBL" id="MLYV02000520">
    <property type="protein sequence ID" value="PSR87017.1"/>
    <property type="molecule type" value="Genomic_DNA"/>
</dbReference>
<protein>
    <submittedName>
        <fullName evidence="1">Uncharacterized protein</fullName>
    </submittedName>
</protein>
<proteinExistence type="predicted"/>
<accession>A0A2R6P8I8</accession>
<name>A0A2R6P8I8_9APHY</name>
<dbReference type="Proteomes" id="UP000186601">
    <property type="component" value="Unassembled WGS sequence"/>
</dbReference>
<evidence type="ECO:0000313" key="2">
    <source>
        <dbReference type="Proteomes" id="UP000186601"/>
    </source>
</evidence>
<comment type="caution">
    <text evidence="1">The sequence shown here is derived from an EMBL/GenBank/DDBJ whole genome shotgun (WGS) entry which is preliminary data.</text>
</comment>
<dbReference type="AlphaFoldDB" id="A0A2R6P8I8"/>
<keyword evidence="2" id="KW-1185">Reference proteome</keyword>
<gene>
    <name evidence="1" type="ORF">PHLCEN_2v5275</name>
</gene>